<protein>
    <submittedName>
        <fullName evidence="1">8044_t:CDS:1</fullName>
    </submittedName>
</protein>
<dbReference type="AlphaFoldDB" id="A0A9N9FVW8"/>
<sequence length="157" mass="17769">VRRADVGYCQHERERKRKRREIQCDKKRKIYVEKDIRAMDAHVPLPEFRESVGYDSLRELPCAVCSGLCSNEYSTTVSVREINLLLLEANTDGKNEDPFVLRICNGCKRSLDAGNTPIFSLANMWIGTTPQCLQGLTIPELLISTGYMCINLIAITS</sequence>
<dbReference type="Proteomes" id="UP000789706">
    <property type="component" value="Unassembled WGS sequence"/>
</dbReference>
<name>A0A9N9FVW8_9GLOM</name>
<accession>A0A9N9FVW8</accession>
<dbReference type="OrthoDB" id="2481897at2759"/>
<feature type="non-terminal residue" evidence="1">
    <location>
        <position position="1"/>
    </location>
</feature>
<gene>
    <name evidence="1" type="ORF">DEBURN_LOCUS7723</name>
</gene>
<comment type="caution">
    <text evidence="1">The sequence shown here is derived from an EMBL/GenBank/DDBJ whole genome shotgun (WGS) entry which is preliminary data.</text>
</comment>
<reference evidence="1" key="1">
    <citation type="submission" date="2021-06" db="EMBL/GenBank/DDBJ databases">
        <authorList>
            <person name="Kallberg Y."/>
            <person name="Tangrot J."/>
            <person name="Rosling A."/>
        </authorList>
    </citation>
    <scope>NUCLEOTIDE SEQUENCE</scope>
    <source>
        <strain evidence="1">AZ414A</strain>
    </source>
</reference>
<keyword evidence="2" id="KW-1185">Reference proteome</keyword>
<evidence type="ECO:0000313" key="1">
    <source>
        <dbReference type="EMBL" id="CAG8563834.1"/>
    </source>
</evidence>
<organism evidence="1 2">
    <name type="scientific">Diversispora eburnea</name>
    <dbReference type="NCBI Taxonomy" id="1213867"/>
    <lineage>
        <taxon>Eukaryota</taxon>
        <taxon>Fungi</taxon>
        <taxon>Fungi incertae sedis</taxon>
        <taxon>Mucoromycota</taxon>
        <taxon>Glomeromycotina</taxon>
        <taxon>Glomeromycetes</taxon>
        <taxon>Diversisporales</taxon>
        <taxon>Diversisporaceae</taxon>
        <taxon>Diversispora</taxon>
    </lineage>
</organism>
<evidence type="ECO:0000313" key="2">
    <source>
        <dbReference type="Proteomes" id="UP000789706"/>
    </source>
</evidence>
<proteinExistence type="predicted"/>
<dbReference type="EMBL" id="CAJVPK010000987">
    <property type="protein sequence ID" value="CAG8563834.1"/>
    <property type="molecule type" value="Genomic_DNA"/>
</dbReference>